<comment type="similarity">
    <text evidence="2">Belongs to the ABC transporter superfamily.</text>
</comment>
<evidence type="ECO:0000256" key="5">
    <source>
        <dbReference type="ARBA" id="ARBA00022475"/>
    </source>
</evidence>
<dbReference type="GO" id="GO:0005886">
    <property type="term" value="C:plasma membrane"/>
    <property type="evidence" value="ECO:0007669"/>
    <property type="project" value="UniProtKB-ARBA"/>
</dbReference>
<dbReference type="SMART" id="SM00382">
    <property type="entry name" value="AAA"/>
    <property type="match status" value="1"/>
</dbReference>
<dbReference type="InterPro" id="IPR003439">
    <property type="entry name" value="ABC_transporter-like_ATP-bd"/>
</dbReference>
<dbReference type="SUPFAM" id="SSF55021">
    <property type="entry name" value="ACT-like"/>
    <property type="match status" value="1"/>
</dbReference>
<dbReference type="GO" id="GO:0005524">
    <property type="term" value="F:ATP binding"/>
    <property type="evidence" value="ECO:0007669"/>
    <property type="project" value="UniProtKB-KW"/>
</dbReference>
<dbReference type="PROSITE" id="PS00211">
    <property type="entry name" value="ABC_TRANSPORTER_1"/>
    <property type="match status" value="1"/>
</dbReference>
<gene>
    <name evidence="12" type="ORF">EV679_2415</name>
</gene>
<dbReference type="Gene3D" id="3.40.50.300">
    <property type="entry name" value="P-loop containing nucleotide triphosphate hydrolases"/>
    <property type="match status" value="1"/>
</dbReference>
<accession>A0A4Q7MQ55</accession>
<dbReference type="InterPro" id="IPR018449">
    <property type="entry name" value="NIL_domain"/>
</dbReference>
<evidence type="ECO:0000256" key="7">
    <source>
        <dbReference type="ARBA" id="ARBA00022840"/>
    </source>
</evidence>
<evidence type="ECO:0000313" key="12">
    <source>
        <dbReference type="EMBL" id="RZS69808.1"/>
    </source>
</evidence>
<dbReference type="AlphaFoldDB" id="A0A4Q7MQ55"/>
<evidence type="ECO:0000256" key="3">
    <source>
        <dbReference type="ARBA" id="ARBA00020019"/>
    </source>
</evidence>
<protein>
    <recommendedName>
        <fullName evidence="3">Cell division ATP-binding protein FtsE</fullName>
    </recommendedName>
</protein>
<evidence type="ECO:0000256" key="8">
    <source>
        <dbReference type="ARBA" id="ARBA00022967"/>
    </source>
</evidence>
<dbReference type="PANTHER" id="PTHR43166:SF30">
    <property type="entry name" value="METHIONINE IMPORT ATP-BINDING PROTEIN METN"/>
    <property type="match status" value="1"/>
</dbReference>
<sequence>MTLTTALRRSLVQGDVFDGGYAIGEDAVQEQVEGDAEQALTATAGAGSVSFRQVGKIYRSSAGEVPALEDINLDIPAGSVFGIIGRSGAGKSSLLRTINRLEQPTSGQVLVDGVDIGQLNESELVRLRRRIGMIFQHFNLLSAKTVFDNVALPLTVAGVPRQKITQRVNELLALVGLQDKQDTYPGRLSGGQKQRVGIARALATHPEILLCDEATSALDPETTHSILALLRDINRRLGITVILITHEMSVIREIADQVLVLEQGRIVEQGEVWKVFGAPQHAATRALLAPLQHGLPEDLQARLLQRPPASGRYEQILALGYSGESGLEPDFQRIAQALPGDQRLIHGGVDRIQGHAHGRLLLALDGKTLLPDFNRLTRGPEAIAHHIEVIGYVADAVHSR</sequence>
<dbReference type="PROSITE" id="PS50893">
    <property type="entry name" value="ABC_TRANSPORTER_2"/>
    <property type="match status" value="1"/>
</dbReference>
<comment type="function">
    <text evidence="1">Part of the ABC transporter FtsEX involved in cellular division. Important for assembly or stability of the septal ring.</text>
</comment>
<keyword evidence="7 12" id="KW-0067">ATP-binding</keyword>
<dbReference type="GO" id="GO:0006865">
    <property type="term" value="P:amino acid transport"/>
    <property type="evidence" value="ECO:0007669"/>
    <property type="project" value="UniProtKB-KW"/>
</dbReference>
<keyword evidence="8" id="KW-1278">Translocase</keyword>
<dbReference type="Proteomes" id="UP000292039">
    <property type="component" value="Unassembled WGS sequence"/>
</dbReference>
<name>A0A4Q7MQ55_9BURK</name>
<dbReference type="InterPro" id="IPR041701">
    <property type="entry name" value="MetN_ABC"/>
</dbReference>
<evidence type="ECO:0000259" key="11">
    <source>
        <dbReference type="PROSITE" id="PS50893"/>
    </source>
</evidence>
<dbReference type="PANTHER" id="PTHR43166">
    <property type="entry name" value="AMINO ACID IMPORT ATP-BINDING PROTEIN"/>
    <property type="match status" value="1"/>
</dbReference>
<dbReference type="Gene3D" id="3.30.70.260">
    <property type="match status" value="1"/>
</dbReference>
<evidence type="ECO:0000256" key="9">
    <source>
        <dbReference type="ARBA" id="ARBA00022970"/>
    </source>
</evidence>
<dbReference type="Pfam" id="PF09383">
    <property type="entry name" value="NIL"/>
    <property type="match status" value="1"/>
</dbReference>
<dbReference type="InterPro" id="IPR027417">
    <property type="entry name" value="P-loop_NTPase"/>
</dbReference>
<keyword evidence="10" id="KW-0472">Membrane</keyword>
<dbReference type="FunFam" id="3.40.50.300:FF:000056">
    <property type="entry name" value="Cell division ATP-binding protein FtsE"/>
    <property type="match status" value="1"/>
</dbReference>
<organism evidence="12 13">
    <name type="scientific">Kerstersia gyiorum</name>
    <dbReference type="NCBI Taxonomy" id="206506"/>
    <lineage>
        <taxon>Bacteria</taxon>
        <taxon>Pseudomonadati</taxon>
        <taxon>Pseudomonadota</taxon>
        <taxon>Betaproteobacteria</taxon>
        <taxon>Burkholderiales</taxon>
        <taxon>Alcaligenaceae</taxon>
        <taxon>Kerstersia</taxon>
    </lineage>
</organism>
<evidence type="ECO:0000313" key="13">
    <source>
        <dbReference type="Proteomes" id="UP000292039"/>
    </source>
</evidence>
<dbReference type="GO" id="GO:0016887">
    <property type="term" value="F:ATP hydrolysis activity"/>
    <property type="evidence" value="ECO:0007669"/>
    <property type="project" value="InterPro"/>
</dbReference>
<dbReference type="SUPFAM" id="SSF52540">
    <property type="entry name" value="P-loop containing nucleoside triphosphate hydrolases"/>
    <property type="match status" value="1"/>
</dbReference>
<dbReference type="InterPro" id="IPR045865">
    <property type="entry name" value="ACT-like_dom_sf"/>
</dbReference>
<evidence type="ECO:0000256" key="2">
    <source>
        <dbReference type="ARBA" id="ARBA00005417"/>
    </source>
</evidence>
<keyword evidence="9" id="KW-0029">Amino-acid transport</keyword>
<dbReference type="Pfam" id="PF00005">
    <property type="entry name" value="ABC_tran"/>
    <property type="match status" value="1"/>
</dbReference>
<dbReference type="InterPro" id="IPR017871">
    <property type="entry name" value="ABC_transporter-like_CS"/>
</dbReference>
<dbReference type="InterPro" id="IPR003593">
    <property type="entry name" value="AAA+_ATPase"/>
</dbReference>
<dbReference type="OrthoDB" id="9802264at2"/>
<comment type="caution">
    <text evidence="12">The sequence shown here is derived from an EMBL/GenBank/DDBJ whole genome shotgun (WGS) entry which is preliminary data.</text>
</comment>
<reference evidence="12 13" key="1">
    <citation type="submission" date="2019-02" db="EMBL/GenBank/DDBJ databases">
        <title>Genomic Encyclopedia of Type Strains, Phase IV (KMG-IV): sequencing the most valuable type-strain genomes for metagenomic binning, comparative biology and taxonomic classification.</title>
        <authorList>
            <person name="Goeker M."/>
        </authorList>
    </citation>
    <scope>NUCLEOTIDE SEQUENCE [LARGE SCALE GENOMIC DNA]</scope>
    <source>
        <strain evidence="12 13">DSM 16618</strain>
    </source>
</reference>
<dbReference type="EMBL" id="SGWZ01000003">
    <property type="protein sequence ID" value="RZS69808.1"/>
    <property type="molecule type" value="Genomic_DNA"/>
</dbReference>
<proteinExistence type="inferred from homology"/>
<dbReference type="CDD" id="cd03258">
    <property type="entry name" value="ABC_MetN_methionine_transporter"/>
    <property type="match status" value="1"/>
</dbReference>
<keyword evidence="4" id="KW-0813">Transport</keyword>
<dbReference type="GeneID" id="99725522"/>
<keyword evidence="6" id="KW-0547">Nucleotide-binding</keyword>
<keyword evidence="5" id="KW-1003">Cell membrane</keyword>
<evidence type="ECO:0000256" key="10">
    <source>
        <dbReference type="ARBA" id="ARBA00023136"/>
    </source>
</evidence>
<evidence type="ECO:0000256" key="4">
    <source>
        <dbReference type="ARBA" id="ARBA00022448"/>
    </source>
</evidence>
<evidence type="ECO:0000256" key="6">
    <source>
        <dbReference type="ARBA" id="ARBA00022741"/>
    </source>
</evidence>
<feature type="domain" description="ABC transporter" evidence="11">
    <location>
        <begin position="49"/>
        <end position="288"/>
    </location>
</feature>
<dbReference type="RefSeq" id="WP_083969764.1">
    <property type="nucleotide sequence ID" value="NZ_CBCSEB010000017.1"/>
</dbReference>
<dbReference type="InterPro" id="IPR050086">
    <property type="entry name" value="MetN_ABC_transporter-like"/>
</dbReference>
<evidence type="ECO:0000256" key="1">
    <source>
        <dbReference type="ARBA" id="ARBA00002579"/>
    </source>
</evidence>